<protein>
    <submittedName>
        <fullName evidence="1">Uncharacterized protein</fullName>
    </submittedName>
</protein>
<dbReference type="Gene3D" id="3.30.2010.10">
    <property type="entry name" value="Metalloproteases ('zincins'), catalytic domain"/>
    <property type="match status" value="1"/>
</dbReference>
<organism evidence="1">
    <name type="scientific">Planktothrix agardhii</name>
    <name type="common">Oscillatoria agardhii</name>
    <dbReference type="NCBI Taxonomy" id="1160"/>
    <lineage>
        <taxon>Bacteria</taxon>
        <taxon>Bacillati</taxon>
        <taxon>Cyanobacteriota</taxon>
        <taxon>Cyanophyceae</taxon>
        <taxon>Oscillatoriophycideae</taxon>
        <taxon>Oscillatoriales</taxon>
        <taxon>Microcoleaceae</taxon>
        <taxon>Planktothrix</taxon>
    </lineage>
</organism>
<dbReference type="AlphaFoldDB" id="A0A1J1JNV8"/>
<sequence>MSINKLDNQTNIIIRDIPIQIVRKSIKNLHIGVYPPDGSVRVAAPLQLTDDNIRLAIISRLSWIKKHQAKFQAQPRQTKREMVAGESHYVFGHRYRMEVIERPGQHEIVIINHSTIQLFVNPGTSAKNRALVLTEWYRQQLKLKIPDLLNKWQSIIGEEVADWGIKKMKTKWGSCNIKERRIWLNLELAKKPIECLEYVLVHELVHLLERHHNQRFQAYMDQYLPQWRQCREILNREPLGDI</sequence>
<reference evidence="1" key="1">
    <citation type="submission" date="2015-09" db="EMBL/GenBank/DDBJ databases">
        <authorList>
            <person name="Jackson K.R."/>
            <person name="Lunt B.L."/>
            <person name="Fisher J.N.B."/>
            <person name="Gardner A.V."/>
            <person name="Bailey M.E."/>
            <person name="Deus L.M."/>
            <person name="Earl A.S."/>
            <person name="Gibby P.D."/>
            <person name="Hartmann K.A."/>
            <person name="Liu J.E."/>
            <person name="Manci A.M."/>
            <person name="Nielsen D.A."/>
            <person name="Solomon M.B."/>
            <person name="Breakwell D.P."/>
            <person name="Burnett S.H."/>
            <person name="Grose J.H."/>
        </authorList>
    </citation>
    <scope>NUCLEOTIDE SEQUENCE</scope>
    <source>
        <strain evidence="1">7805</strain>
    </source>
</reference>
<dbReference type="CDD" id="cd07344">
    <property type="entry name" value="M48_yhfN_like"/>
    <property type="match status" value="1"/>
</dbReference>
<dbReference type="InterPro" id="IPR002725">
    <property type="entry name" value="YgjP-like_metallopeptidase"/>
</dbReference>
<accession>A0A1J1JNV8</accession>
<name>A0A1J1JNV8_PLAAG</name>
<dbReference type="PANTHER" id="PTHR30399">
    <property type="entry name" value="UNCHARACTERIZED PROTEIN YGJP"/>
    <property type="match status" value="1"/>
</dbReference>
<dbReference type="PANTHER" id="PTHR30399:SF1">
    <property type="entry name" value="UTP PYROPHOSPHATASE"/>
    <property type="match status" value="1"/>
</dbReference>
<dbReference type="InterPro" id="IPR053136">
    <property type="entry name" value="UTP_pyrophosphatase-like"/>
</dbReference>
<dbReference type="EMBL" id="LO018305">
    <property type="protein sequence ID" value="CUM62433.1"/>
    <property type="molecule type" value="Genomic_DNA"/>
</dbReference>
<gene>
    <name evidence="1" type="ORF">PLAM_mp0138</name>
</gene>
<dbReference type="RefSeq" id="WP_235752390.1">
    <property type="nucleotide sequence ID" value="NZ_LR882945.1"/>
</dbReference>
<dbReference type="Pfam" id="PF01863">
    <property type="entry name" value="YgjP-like"/>
    <property type="match status" value="1"/>
</dbReference>
<proteinExistence type="predicted"/>
<evidence type="ECO:0000313" key="1">
    <source>
        <dbReference type="EMBL" id="CUM62433.1"/>
    </source>
</evidence>